<evidence type="ECO:0000313" key="1">
    <source>
        <dbReference type="EMBL" id="CAI8590543.1"/>
    </source>
</evidence>
<evidence type="ECO:0000313" key="2">
    <source>
        <dbReference type="Proteomes" id="UP001157006"/>
    </source>
</evidence>
<name>A0AAV0YZ20_VICFA</name>
<reference evidence="1 2" key="1">
    <citation type="submission" date="2023-01" db="EMBL/GenBank/DDBJ databases">
        <authorList>
            <person name="Kreplak J."/>
        </authorList>
    </citation>
    <scope>NUCLEOTIDE SEQUENCE [LARGE SCALE GENOMIC DNA]</scope>
</reference>
<dbReference type="EMBL" id="OX451736">
    <property type="protein sequence ID" value="CAI8590543.1"/>
    <property type="molecule type" value="Genomic_DNA"/>
</dbReference>
<keyword evidence="2" id="KW-1185">Reference proteome</keyword>
<organism evidence="1 2">
    <name type="scientific">Vicia faba</name>
    <name type="common">Broad bean</name>
    <name type="synonym">Faba vulgaris</name>
    <dbReference type="NCBI Taxonomy" id="3906"/>
    <lineage>
        <taxon>Eukaryota</taxon>
        <taxon>Viridiplantae</taxon>
        <taxon>Streptophyta</taxon>
        <taxon>Embryophyta</taxon>
        <taxon>Tracheophyta</taxon>
        <taxon>Spermatophyta</taxon>
        <taxon>Magnoliopsida</taxon>
        <taxon>eudicotyledons</taxon>
        <taxon>Gunneridae</taxon>
        <taxon>Pentapetalae</taxon>
        <taxon>rosids</taxon>
        <taxon>fabids</taxon>
        <taxon>Fabales</taxon>
        <taxon>Fabaceae</taxon>
        <taxon>Papilionoideae</taxon>
        <taxon>50 kb inversion clade</taxon>
        <taxon>NPAAA clade</taxon>
        <taxon>Hologalegina</taxon>
        <taxon>IRL clade</taxon>
        <taxon>Fabeae</taxon>
        <taxon>Vicia</taxon>
    </lineage>
</organism>
<dbReference type="AlphaFoldDB" id="A0AAV0YZ20"/>
<protein>
    <submittedName>
        <fullName evidence="1">Uncharacterized protein</fullName>
    </submittedName>
</protein>
<sequence>MLYLELTSVFDKLRRNTVMPSFVDRESIVSTLDLCLLRDTLQPLCLNLSAFFILINSRLFNISSLVIAVATRTRGQSLEIQCINLQPCHELFHLCMLNCVVGTDVDIDVAGYVRWTSVVAARILAMVRWLEIGEVQSNNGIKVKMAVMMRLFV</sequence>
<gene>
    <name evidence="1" type="ORF">VFH_I446000</name>
</gene>
<accession>A0AAV0YZ20</accession>
<dbReference type="Proteomes" id="UP001157006">
    <property type="component" value="Chromosome 1L"/>
</dbReference>
<proteinExistence type="predicted"/>